<feature type="transmembrane region" description="Helical" evidence="1">
    <location>
        <begin position="979"/>
        <end position="998"/>
    </location>
</feature>
<reference evidence="4 5" key="2">
    <citation type="journal article" date="2010" name="Nucleic Acids Res.">
        <title>BeetleBase in 2010: revisions to provide comprehensive genomic information for Tribolium castaneum.</title>
        <authorList>
            <person name="Kim H.S."/>
            <person name="Murphy T."/>
            <person name="Xia J."/>
            <person name="Caragea D."/>
            <person name="Park Y."/>
            <person name="Beeman R.W."/>
            <person name="Lorenzen M.D."/>
            <person name="Butcher S."/>
            <person name="Manak J.R."/>
            <person name="Brown S.J."/>
        </authorList>
    </citation>
    <scope>NUCLEOTIDE SEQUENCE [LARGE SCALE GENOMIC DNA]</scope>
    <source>
        <strain evidence="4 5">Georgia GA2</strain>
    </source>
</reference>
<evidence type="ECO:0000313" key="4">
    <source>
        <dbReference type="EMBL" id="KXZ75738.1"/>
    </source>
</evidence>
<dbReference type="InterPro" id="IPR006621">
    <property type="entry name" value="Nose-resist-to-fluoxetine_N"/>
</dbReference>
<feature type="transmembrane region" description="Helical" evidence="1">
    <location>
        <begin position="950"/>
        <end position="970"/>
    </location>
</feature>
<feature type="transmembrane region" description="Helical" evidence="1">
    <location>
        <begin position="1059"/>
        <end position="1082"/>
    </location>
</feature>
<organism evidence="4 5">
    <name type="scientific">Tribolium castaneum</name>
    <name type="common">Red flour beetle</name>
    <dbReference type="NCBI Taxonomy" id="7070"/>
    <lineage>
        <taxon>Eukaryota</taxon>
        <taxon>Metazoa</taxon>
        <taxon>Ecdysozoa</taxon>
        <taxon>Arthropoda</taxon>
        <taxon>Hexapoda</taxon>
        <taxon>Insecta</taxon>
        <taxon>Pterygota</taxon>
        <taxon>Neoptera</taxon>
        <taxon>Endopterygota</taxon>
        <taxon>Coleoptera</taxon>
        <taxon>Polyphaga</taxon>
        <taxon>Cucujiformia</taxon>
        <taxon>Tenebrionidae</taxon>
        <taxon>Tenebrionidae incertae sedis</taxon>
        <taxon>Tribolium</taxon>
    </lineage>
</organism>
<reference evidence="4 5" key="1">
    <citation type="journal article" date="2008" name="Nature">
        <title>The genome of the model beetle and pest Tribolium castaneum.</title>
        <authorList>
            <consortium name="Tribolium Genome Sequencing Consortium"/>
            <person name="Richards S."/>
            <person name="Gibbs R.A."/>
            <person name="Weinstock G.M."/>
            <person name="Brown S.J."/>
            <person name="Denell R."/>
            <person name="Beeman R.W."/>
            <person name="Gibbs R."/>
            <person name="Beeman R.W."/>
            <person name="Brown S.J."/>
            <person name="Bucher G."/>
            <person name="Friedrich M."/>
            <person name="Grimmelikhuijzen C.J."/>
            <person name="Klingler M."/>
            <person name="Lorenzen M."/>
            <person name="Richards S."/>
            <person name="Roth S."/>
            <person name="Schroder R."/>
            <person name="Tautz D."/>
            <person name="Zdobnov E.M."/>
            <person name="Muzny D."/>
            <person name="Gibbs R.A."/>
            <person name="Weinstock G.M."/>
            <person name="Attaway T."/>
            <person name="Bell S."/>
            <person name="Buhay C.J."/>
            <person name="Chandrabose M.N."/>
            <person name="Chavez D."/>
            <person name="Clerk-Blankenburg K.P."/>
            <person name="Cree A."/>
            <person name="Dao M."/>
            <person name="Davis C."/>
            <person name="Chacko J."/>
            <person name="Dinh H."/>
            <person name="Dugan-Rocha S."/>
            <person name="Fowler G."/>
            <person name="Garner T.T."/>
            <person name="Garnes J."/>
            <person name="Gnirke A."/>
            <person name="Hawes A."/>
            <person name="Hernandez J."/>
            <person name="Hines S."/>
            <person name="Holder M."/>
            <person name="Hume J."/>
            <person name="Jhangiani S.N."/>
            <person name="Joshi V."/>
            <person name="Khan Z.M."/>
            <person name="Jackson L."/>
            <person name="Kovar C."/>
            <person name="Kowis A."/>
            <person name="Lee S."/>
            <person name="Lewis L.R."/>
            <person name="Margolis J."/>
            <person name="Morgan M."/>
            <person name="Nazareth L.V."/>
            <person name="Nguyen N."/>
            <person name="Okwuonu G."/>
            <person name="Parker D."/>
            <person name="Richards S."/>
            <person name="Ruiz S.J."/>
            <person name="Santibanez J."/>
            <person name="Savard J."/>
            <person name="Scherer S.E."/>
            <person name="Schneider B."/>
            <person name="Sodergren E."/>
            <person name="Tautz D."/>
            <person name="Vattahil S."/>
            <person name="Villasana D."/>
            <person name="White C.S."/>
            <person name="Wright R."/>
            <person name="Park Y."/>
            <person name="Beeman R.W."/>
            <person name="Lord J."/>
            <person name="Oppert B."/>
            <person name="Lorenzen M."/>
            <person name="Brown S."/>
            <person name="Wang L."/>
            <person name="Savard J."/>
            <person name="Tautz D."/>
            <person name="Richards S."/>
            <person name="Weinstock G."/>
            <person name="Gibbs R.A."/>
            <person name="Liu Y."/>
            <person name="Worley K."/>
            <person name="Weinstock G."/>
            <person name="Elsik C.G."/>
            <person name="Reese J.T."/>
            <person name="Elhaik E."/>
            <person name="Landan G."/>
            <person name="Graur D."/>
            <person name="Arensburger P."/>
            <person name="Atkinson P."/>
            <person name="Beeman R.W."/>
            <person name="Beidler J."/>
            <person name="Brown S.J."/>
            <person name="Demuth J.P."/>
            <person name="Drury D.W."/>
            <person name="Du Y.Z."/>
            <person name="Fujiwara H."/>
            <person name="Lorenzen M."/>
            <person name="Maselli V."/>
            <person name="Osanai M."/>
            <person name="Park Y."/>
            <person name="Robertson H.M."/>
            <person name="Tu Z."/>
            <person name="Wang J.J."/>
            <person name="Wang S."/>
            <person name="Richards S."/>
            <person name="Song H."/>
            <person name="Zhang L."/>
            <person name="Sodergren E."/>
            <person name="Werner D."/>
            <person name="Stanke M."/>
            <person name="Morgenstern B."/>
            <person name="Solovyev V."/>
            <person name="Kosarev P."/>
            <person name="Brown G."/>
            <person name="Chen H.C."/>
            <person name="Ermolaeva O."/>
            <person name="Hlavina W."/>
            <person name="Kapustin Y."/>
            <person name="Kiryutin B."/>
            <person name="Kitts P."/>
            <person name="Maglott D."/>
            <person name="Pruitt K."/>
            <person name="Sapojnikov V."/>
            <person name="Souvorov A."/>
            <person name="Mackey A.J."/>
            <person name="Waterhouse R.M."/>
            <person name="Wyder S."/>
            <person name="Zdobnov E.M."/>
            <person name="Zdobnov E.M."/>
            <person name="Wyder S."/>
            <person name="Kriventseva E.V."/>
            <person name="Kadowaki T."/>
            <person name="Bork P."/>
            <person name="Aranda M."/>
            <person name="Bao R."/>
            <person name="Beermann A."/>
            <person name="Berns N."/>
            <person name="Bolognesi R."/>
            <person name="Bonneton F."/>
            <person name="Bopp D."/>
            <person name="Brown S.J."/>
            <person name="Bucher G."/>
            <person name="Butts T."/>
            <person name="Chaumot A."/>
            <person name="Denell R.E."/>
            <person name="Ferrier D.E."/>
            <person name="Friedrich M."/>
            <person name="Gordon C.M."/>
            <person name="Jindra M."/>
            <person name="Klingler M."/>
            <person name="Lan Q."/>
            <person name="Lattorff H.M."/>
            <person name="Laudet V."/>
            <person name="von Levetsow C."/>
            <person name="Liu Z."/>
            <person name="Lutz R."/>
            <person name="Lynch J.A."/>
            <person name="da Fonseca R.N."/>
            <person name="Posnien N."/>
            <person name="Reuter R."/>
            <person name="Roth S."/>
            <person name="Savard J."/>
            <person name="Schinko J.B."/>
            <person name="Schmitt C."/>
            <person name="Schoppmeier M."/>
            <person name="Schroder R."/>
            <person name="Shippy T.D."/>
            <person name="Simonnet F."/>
            <person name="Marques-Souza H."/>
            <person name="Tautz D."/>
            <person name="Tomoyasu Y."/>
            <person name="Trauner J."/>
            <person name="Van der Zee M."/>
            <person name="Vervoort M."/>
            <person name="Wittkopp N."/>
            <person name="Wimmer E.A."/>
            <person name="Yang X."/>
            <person name="Jones A.K."/>
            <person name="Sattelle D.B."/>
            <person name="Ebert P.R."/>
            <person name="Nelson D."/>
            <person name="Scott J.G."/>
            <person name="Beeman R.W."/>
            <person name="Muthukrishnan S."/>
            <person name="Kramer K.J."/>
            <person name="Arakane Y."/>
            <person name="Beeman R.W."/>
            <person name="Zhu Q."/>
            <person name="Hogenkamp D."/>
            <person name="Dixit R."/>
            <person name="Oppert B."/>
            <person name="Jiang H."/>
            <person name="Zou Z."/>
            <person name="Marshall J."/>
            <person name="Elpidina E."/>
            <person name="Vinokurov K."/>
            <person name="Oppert C."/>
            <person name="Zou Z."/>
            <person name="Evans J."/>
            <person name="Lu Z."/>
            <person name="Zhao P."/>
            <person name="Sumathipala N."/>
            <person name="Altincicek B."/>
            <person name="Vilcinskas A."/>
            <person name="Williams M."/>
            <person name="Hultmark D."/>
            <person name="Hetru C."/>
            <person name="Jiang H."/>
            <person name="Grimmelikhuijzen C.J."/>
            <person name="Hauser F."/>
            <person name="Cazzamali G."/>
            <person name="Williamson M."/>
            <person name="Park Y."/>
            <person name="Li B."/>
            <person name="Tanaka Y."/>
            <person name="Predel R."/>
            <person name="Neupert S."/>
            <person name="Schachtner J."/>
            <person name="Verleyen P."/>
            <person name="Raible F."/>
            <person name="Bork P."/>
            <person name="Friedrich M."/>
            <person name="Walden K.K."/>
            <person name="Robertson H.M."/>
            <person name="Angeli S."/>
            <person name="Foret S."/>
            <person name="Bucher G."/>
            <person name="Schuetz S."/>
            <person name="Maleszka R."/>
            <person name="Wimmer E.A."/>
            <person name="Beeman R.W."/>
            <person name="Lorenzen M."/>
            <person name="Tomoyasu Y."/>
            <person name="Miller S.C."/>
            <person name="Grossmann D."/>
            <person name="Bucher G."/>
        </authorList>
    </citation>
    <scope>NUCLEOTIDE SEQUENCE [LARGE SCALE GENOMIC DNA]</scope>
    <source>
        <strain evidence="4 5">Georgia GA2</strain>
    </source>
</reference>
<keyword evidence="1" id="KW-0812">Transmembrane</keyword>
<keyword evidence="5" id="KW-1185">Reference proteome</keyword>
<feature type="transmembrane region" description="Helical" evidence="1">
    <location>
        <begin position="842"/>
        <end position="866"/>
    </location>
</feature>
<dbReference type="PANTHER" id="PTHR11161">
    <property type="entry name" value="O-ACYLTRANSFERASE"/>
    <property type="match status" value="1"/>
</dbReference>
<sequence>MSILATFAVLLTFSAQISPKLLNLKPPQENSFRRQFVKDLIDEYKTFQVIFHYDNDSSHHLNQFLKRWAEKTTPWIIFNHDLNQTSDKPFLVKSLHVVSLQNPTVFTNYLQIKRNVGASDVVVFLIDIFDLKYFEKNFWFMPRLETAGNVLVVDLTEEKSINVFRICFFCGKNSGKLAKIQTIRKTGEKVPPQYLYPRKFNNFEGHTFKIAYLDYYPYAYHQKNSTKIMGIDPKLVKMLSQELNFKYKFYKFNDNLVEKLDSGEFHFAVGGFSLNSQHYSQVQYSFAINFEKVVAIYYYDTSFRFALVTFFLPFPLLAWVGIASGVVGMAVIAYFVVKKWGFYVRREPLLLEWWGKRLYYSSGYKSRLTSIWMKPPMRKSFTLQELQNDGYDVIVDDFNSEKFGNYVTAKFSQKFDTCQAIEHIRSHKSVHINEMSRVFLHSRLFCPKIRFYQKWGTRFGVSQVGQTVLGWPFKIGTPFVKVIDDKLKRITSGGHLEQWRREMSKSDRATMSRFRKKILALIFVEILWCCVGASDNNVMKILRRQSGQPLLKYNTAKEKAKNATSDDATGYESFVAYDLQIVIDALEVLNDTQCSRDAMVVMEGIARRELWALQMFDASSKFPVGLLHGNFYQLGNFDECIKVRHESPIQGQYCLASVELIKKQSDGRVARSFEKHKDKSRHIFNSTMFWSVCVPSSCQVDEVRRIITQLFTLATKQPIAVTLRDDRCHVAKTEPITPLEIIYGCIVGVFSVFVIFATVFHYFRAESGSVVKDAILCFSLINTVGKFLTTKTSSLNLECLSGIKFISMLFIIAGHTFLFLVGGPVQNTDFYEQESRSLVNAIFVNSPLLVDTFLLVSGFLMCYLLLLELDKRKGRINVLVLYIARYIRLTPSYLVVIGFYCTFLSRIGDGPLWDSRIKHEQEKCQKSWWTNLLYVNNYVNTDDMCMFQSWYLAADYHLFIIAPFVIYPLWKFAKVGKTVLGLGVFISVAIPFIVTIVYKLDPTLMIFAPEVYEISENHYFKTAYIKTHMRAGSYFFGLFFGYLLYKLQNQGTKLSRRVIWFGWLLCATCGIISMYSIVVFYAPEHQYNAFESAIYAALHRVAWCISIGWIMVACITKNAPLVNRFLSWKPFMPLSRLTYCAYLCNGFIEVYSIGSIRQGTYMGKLELGTKSLAHCLLTFMMAFVLCIFFESPIHGLEKILLRRVPQKTSKVKAVSNETVSTEI</sequence>
<feature type="transmembrane region" description="Helical" evidence="1">
    <location>
        <begin position="518"/>
        <end position="534"/>
    </location>
</feature>
<dbReference type="InterPro" id="IPR002656">
    <property type="entry name" value="Acyl_transf_3_dom"/>
</dbReference>
<evidence type="ECO:0000313" key="5">
    <source>
        <dbReference type="Proteomes" id="UP000007266"/>
    </source>
</evidence>
<dbReference type="PANTHER" id="PTHR11161:SF71">
    <property type="entry name" value="NOSE RESISTANT-TO-FLUOXETINE PROTEIN N-TERMINAL DOMAIN-CONTAINING PROTEIN"/>
    <property type="match status" value="1"/>
</dbReference>
<proteinExistence type="predicted"/>
<dbReference type="InParanoid" id="A0A139W8X9"/>
<dbReference type="AlphaFoldDB" id="A0A139W8X9"/>
<dbReference type="Gene3D" id="3.40.190.10">
    <property type="entry name" value="Periplasmic binding protein-like II"/>
    <property type="match status" value="1"/>
</dbReference>
<feature type="transmembrane region" description="Helical" evidence="1">
    <location>
        <begin position="1031"/>
        <end position="1047"/>
    </location>
</feature>
<dbReference type="InterPro" id="IPR001638">
    <property type="entry name" value="Solute-binding_3/MltF_N"/>
</dbReference>
<dbReference type="Pfam" id="PF00497">
    <property type="entry name" value="SBP_bac_3"/>
    <property type="match status" value="1"/>
</dbReference>
<keyword evidence="2" id="KW-0732">Signal</keyword>
<feature type="transmembrane region" description="Helical" evidence="1">
    <location>
        <begin position="316"/>
        <end position="337"/>
    </location>
</feature>
<feature type="chain" id="PRO_5007299557" description="Nose resistant-to-fluoxetine protein N-terminal domain-containing protein" evidence="2">
    <location>
        <begin position="20"/>
        <end position="1223"/>
    </location>
</feature>
<feature type="transmembrane region" description="Helical" evidence="1">
    <location>
        <begin position="803"/>
        <end position="822"/>
    </location>
</feature>
<dbReference type="GO" id="GO:0016747">
    <property type="term" value="F:acyltransferase activity, transferring groups other than amino-acyl groups"/>
    <property type="evidence" value="ECO:0007669"/>
    <property type="project" value="InterPro"/>
</dbReference>
<dbReference type="SUPFAM" id="SSF53850">
    <property type="entry name" value="Periplasmic binding protein-like II"/>
    <property type="match status" value="1"/>
</dbReference>
<dbReference type="Proteomes" id="UP000007266">
    <property type="component" value="Unassembled WGS sequence"/>
</dbReference>
<feature type="transmembrane region" description="Helical" evidence="1">
    <location>
        <begin position="886"/>
        <end position="905"/>
    </location>
</feature>
<evidence type="ECO:0000259" key="3">
    <source>
        <dbReference type="SMART" id="SM00703"/>
    </source>
</evidence>
<protein>
    <recommendedName>
        <fullName evidence="3">Nose resistant-to-fluoxetine protein N-terminal domain-containing protein</fullName>
    </recommendedName>
</protein>
<evidence type="ECO:0000256" key="1">
    <source>
        <dbReference type="SAM" id="Phobius"/>
    </source>
</evidence>
<dbReference type="eggNOG" id="KOG3700">
    <property type="taxonomic scope" value="Eukaryota"/>
</dbReference>
<dbReference type="Pfam" id="PF20146">
    <property type="entry name" value="NRF"/>
    <property type="match status" value="1"/>
</dbReference>
<feature type="transmembrane region" description="Helical" evidence="1">
    <location>
        <begin position="741"/>
        <end position="763"/>
    </location>
</feature>
<feature type="domain" description="Nose resistant-to-fluoxetine protein N-terminal" evidence="3">
    <location>
        <begin position="591"/>
        <end position="730"/>
    </location>
</feature>
<dbReference type="EMBL" id="KQ972879">
    <property type="protein sequence ID" value="KXZ75738.1"/>
    <property type="molecule type" value="Genomic_DNA"/>
</dbReference>
<dbReference type="SMART" id="SM00703">
    <property type="entry name" value="NRF"/>
    <property type="match status" value="1"/>
</dbReference>
<dbReference type="Pfam" id="PF01757">
    <property type="entry name" value="Acyl_transf_3"/>
    <property type="match status" value="1"/>
</dbReference>
<feature type="signal peptide" evidence="2">
    <location>
        <begin position="1"/>
        <end position="19"/>
    </location>
</feature>
<keyword evidence="1" id="KW-0472">Membrane</keyword>
<dbReference type="InterPro" id="IPR052728">
    <property type="entry name" value="O2_lipid_transport_reg"/>
</dbReference>
<feature type="transmembrane region" description="Helical" evidence="1">
    <location>
        <begin position="1171"/>
        <end position="1193"/>
    </location>
</feature>
<evidence type="ECO:0000256" key="2">
    <source>
        <dbReference type="SAM" id="SignalP"/>
    </source>
</evidence>
<name>A0A139W8X9_TRICA</name>
<feature type="transmembrane region" description="Helical" evidence="1">
    <location>
        <begin position="1094"/>
        <end position="1116"/>
    </location>
</feature>
<gene>
    <name evidence="4" type="primary">AUGUSTUS-3.0.2_31718</name>
    <name evidence="4" type="ORF">TcasGA2_TC031718</name>
</gene>
<keyword evidence="1" id="KW-1133">Transmembrane helix</keyword>
<accession>A0A139W8X9</accession>